<accession>A0ABV1C3W9</accession>
<protein>
    <submittedName>
        <fullName evidence="2">Uncharacterized protein</fullName>
    </submittedName>
</protein>
<name>A0ABV1C3W9_9FIRM</name>
<feature type="non-terminal residue" evidence="2">
    <location>
        <position position="1"/>
    </location>
</feature>
<sequence length="67" mass="7123">CGDIFPRPGEVGPLGGASARPQRRAFAESGAANAVCRYDLTRENGVQESPQTFLNPEIINNFSAEDG</sequence>
<evidence type="ECO:0000313" key="2">
    <source>
        <dbReference type="EMBL" id="MEQ2386262.1"/>
    </source>
</evidence>
<evidence type="ECO:0000256" key="1">
    <source>
        <dbReference type="SAM" id="MobiDB-lite"/>
    </source>
</evidence>
<dbReference type="RefSeq" id="WP_349186767.1">
    <property type="nucleotide sequence ID" value="NZ_JBBMEN010000015.1"/>
</dbReference>
<feature type="region of interest" description="Disordered" evidence="1">
    <location>
        <begin position="1"/>
        <end position="22"/>
    </location>
</feature>
<reference evidence="2 3" key="1">
    <citation type="submission" date="2024-03" db="EMBL/GenBank/DDBJ databases">
        <title>Human intestinal bacterial collection.</title>
        <authorList>
            <person name="Pauvert C."/>
            <person name="Hitch T.C.A."/>
            <person name="Clavel T."/>
        </authorList>
    </citation>
    <scope>NUCLEOTIDE SEQUENCE [LARGE SCALE GENOMIC DNA]</scope>
    <source>
        <strain evidence="2 3">CLA-AA-H281</strain>
    </source>
</reference>
<dbReference type="Proteomes" id="UP001465119">
    <property type="component" value="Unassembled WGS sequence"/>
</dbReference>
<dbReference type="EMBL" id="JBBMEN010000015">
    <property type="protein sequence ID" value="MEQ2386262.1"/>
    <property type="molecule type" value="Genomic_DNA"/>
</dbReference>
<gene>
    <name evidence="2" type="ORF">WMO20_10045</name>
</gene>
<keyword evidence="3" id="KW-1185">Reference proteome</keyword>
<proteinExistence type="predicted"/>
<evidence type="ECO:0000313" key="3">
    <source>
        <dbReference type="Proteomes" id="UP001465119"/>
    </source>
</evidence>
<comment type="caution">
    <text evidence="2">The sequence shown here is derived from an EMBL/GenBank/DDBJ whole genome shotgun (WGS) entry which is preliminary data.</text>
</comment>
<organism evidence="2 3">
    <name type="scientific">Faecalibacterium intestinale</name>
    <dbReference type="NCBI Taxonomy" id="3133155"/>
    <lineage>
        <taxon>Bacteria</taxon>
        <taxon>Bacillati</taxon>
        <taxon>Bacillota</taxon>
        <taxon>Clostridia</taxon>
        <taxon>Eubacteriales</taxon>
        <taxon>Oscillospiraceae</taxon>
        <taxon>Faecalibacterium</taxon>
    </lineage>
</organism>